<evidence type="ECO:0000313" key="1">
    <source>
        <dbReference type="EMBL" id="TNV73477.1"/>
    </source>
</evidence>
<dbReference type="AlphaFoldDB" id="A0A8J8NE01"/>
<keyword evidence="2" id="KW-1185">Reference proteome</keyword>
<name>A0A8J8NE01_HALGN</name>
<accession>A0A8J8NE01</accession>
<comment type="caution">
    <text evidence="1">The sequence shown here is derived from an EMBL/GenBank/DDBJ whole genome shotgun (WGS) entry which is preliminary data.</text>
</comment>
<protein>
    <submittedName>
        <fullName evidence="1">Uncharacterized protein</fullName>
    </submittedName>
</protein>
<dbReference type="EMBL" id="RRYP01018801">
    <property type="protein sequence ID" value="TNV73477.1"/>
    <property type="molecule type" value="Genomic_DNA"/>
</dbReference>
<gene>
    <name evidence="1" type="ORF">FGO68_gene8706</name>
</gene>
<evidence type="ECO:0000313" key="2">
    <source>
        <dbReference type="Proteomes" id="UP000785679"/>
    </source>
</evidence>
<reference evidence="1" key="1">
    <citation type="submission" date="2019-06" db="EMBL/GenBank/DDBJ databases">
        <authorList>
            <person name="Zheng W."/>
        </authorList>
    </citation>
    <scope>NUCLEOTIDE SEQUENCE</scope>
    <source>
        <strain evidence="1">QDHG01</strain>
    </source>
</reference>
<proteinExistence type="predicted"/>
<dbReference type="Proteomes" id="UP000785679">
    <property type="component" value="Unassembled WGS sequence"/>
</dbReference>
<organism evidence="1 2">
    <name type="scientific">Halteria grandinella</name>
    <dbReference type="NCBI Taxonomy" id="5974"/>
    <lineage>
        <taxon>Eukaryota</taxon>
        <taxon>Sar</taxon>
        <taxon>Alveolata</taxon>
        <taxon>Ciliophora</taxon>
        <taxon>Intramacronucleata</taxon>
        <taxon>Spirotrichea</taxon>
        <taxon>Stichotrichia</taxon>
        <taxon>Sporadotrichida</taxon>
        <taxon>Halteriidae</taxon>
        <taxon>Halteria</taxon>
    </lineage>
</organism>
<sequence>MWFQSRYNQFEVLIGKCYSHSIPHSTLDCTYIKHHHTDQLCFKAGMVVFSTHKSIQKKKCCNRQAEGILDNYHIFMSQSYSTRFDSTRGNYILLQDISCQVLYLNYCLHNSLLKQLGCSLFYQV</sequence>